<feature type="compositionally biased region" description="Polar residues" evidence="1">
    <location>
        <begin position="87"/>
        <end position="98"/>
    </location>
</feature>
<evidence type="ECO:0000259" key="2">
    <source>
        <dbReference type="Pfam" id="PF18717"/>
    </source>
</evidence>
<feature type="region of interest" description="Disordered" evidence="1">
    <location>
        <begin position="793"/>
        <end position="824"/>
    </location>
</feature>
<feature type="compositionally biased region" description="Polar residues" evidence="1">
    <location>
        <begin position="1"/>
        <end position="29"/>
    </location>
</feature>
<evidence type="ECO:0000256" key="1">
    <source>
        <dbReference type="SAM" id="MobiDB-lite"/>
    </source>
</evidence>
<evidence type="ECO:0000313" key="4">
    <source>
        <dbReference type="Proteomes" id="UP000077671"/>
    </source>
</evidence>
<dbReference type="AlphaFoldDB" id="A0A8T8SSP7"/>
<feature type="compositionally biased region" description="Basic residues" evidence="1">
    <location>
        <begin position="72"/>
        <end position="81"/>
    </location>
</feature>
<feature type="compositionally biased region" description="Basic and acidic residues" evidence="1">
    <location>
        <begin position="804"/>
        <end position="824"/>
    </location>
</feature>
<reference evidence="3" key="2">
    <citation type="journal article" date="2019" name="IMA Fungus">
        <title>Genome sequencing and comparison of five Tilletia species to identify candidate genes for the detection of regulated species infecting wheat.</title>
        <authorList>
            <person name="Nguyen H.D.T."/>
            <person name="Sultana T."/>
            <person name="Kesanakurti P."/>
            <person name="Hambleton S."/>
        </authorList>
    </citation>
    <scope>NUCLEOTIDE SEQUENCE</scope>
    <source>
        <strain evidence="3">DAOMC 238032</strain>
    </source>
</reference>
<dbReference type="EMBL" id="LWDD02001477">
    <property type="protein sequence ID" value="KAE8247829.1"/>
    <property type="molecule type" value="Genomic_DNA"/>
</dbReference>
<organism evidence="3 4">
    <name type="scientific">Tilletia caries</name>
    <name type="common">wheat bunt fungus</name>
    <dbReference type="NCBI Taxonomy" id="13290"/>
    <lineage>
        <taxon>Eukaryota</taxon>
        <taxon>Fungi</taxon>
        <taxon>Dikarya</taxon>
        <taxon>Basidiomycota</taxon>
        <taxon>Ustilaginomycotina</taxon>
        <taxon>Exobasidiomycetes</taxon>
        <taxon>Tilletiales</taxon>
        <taxon>Tilletiaceae</taxon>
        <taxon>Tilletia</taxon>
    </lineage>
</organism>
<proteinExistence type="predicted"/>
<protein>
    <recommendedName>
        <fullName evidence="2">HMG domain-containing protein</fullName>
    </recommendedName>
</protein>
<reference evidence="3" key="1">
    <citation type="submission" date="2016-04" db="EMBL/GenBank/DDBJ databases">
        <authorList>
            <person name="Nguyen H.D."/>
            <person name="Kesanakurti P."/>
            <person name="Cullis J."/>
            <person name="Levesque C.A."/>
            <person name="Hambleton S."/>
        </authorList>
    </citation>
    <scope>NUCLEOTIDE SEQUENCE</scope>
    <source>
        <strain evidence="3">DAOMC 238032</strain>
    </source>
</reference>
<comment type="caution">
    <text evidence="3">The sequence shown here is derived from an EMBL/GenBank/DDBJ whole genome shotgun (WGS) entry which is preliminary data.</text>
</comment>
<dbReference type="PANTHER" id="PTHR34305:SF1">
    <property type="entry name" value="SWIM-TYPE DOMAIN-CONTAINING PROTEIN"/>
    <property type="match status" value="1"/>
</dbReference>
<accession>A0A8T8SSP7</accession>
<feature type="region of interest" description="Disordered" evidence="1">
    <location>
        <begin position="1"/>
        <end position="102"/>
    </location>
</feature>
<gene>
    <name evidence="3" type="ORF">A4X03_0g6945</name>
</gene>
<dbReference type="InterPro" id="IPR040648">
    <property type="entry name" value="HMGXB3_CxC4"/>
</dbReference>
<dbReference type="Pfam" id="PF18717">
    <property type="entry name" value="CxC4"/>
    <property type="match status" value="1"/>
</dbReference>
<name>A0A8T8SSP7_9BASI</name>
<dbReference type="PANTHER" id="PTHR34305">
    <property type="entry name" value="EXPRESSED PROTEIN"/>
    <property type="match status" value="1"/>
</dbReference>
<evidence type="ECO:0000313" key="3">
    <source>
        <dbReference type="EMBL" id="KAE8247829.1"/>
    </source>
</evidence>
<feature type="compositionally biased region" description="Low complexity" evidence="1">
    <location>
        <begin position="44"/>
        <end position="65"/>
    </location>
</feature>
<dbReference type="Proteomes" id="UP000077671">
    <property type="component" value="Unassembled WGS sequence"/>
</dbReference>
<sequence length="995" mass="109909">MASFAGSQNGGTDSSSSFLPINTDHTPNATPFLPPAYTAPAETLPSAIPSSAPLLPLPSRSLPNLVGSSIRAPRKRNRTAKTRTETRAGTSTSSSFQPLPNPLFEDTTHVRFDPGIEDHDDFQSYQQYDDIGTWANEQEPENASAIIPPSVPPQLDCEVGTDVDLYSELIFNEKLAHLARIDRKCWAIESCANGLPQLGQFYHVTLYEGVVGTQLERMATCDCSKGKVGVRCAHQDVLLRNSERFKQEPVLSEDANPIAIEIASHLRGRRAWFSVLSTRTSINAQSQDGKRCIVSLIASQRWTCSASHCSGDPLPPSACVHRHRAQQFWQETLGVLGEEGNDDEDDEQEETDDLRELADNDESVQAHVQVRSCSHLPVPPPPFCRLPSDIAPRTPTPATSLPSLLPLGAHARCDCGAWSRPEERTRLRDCAIYFSTGCVARQIETQTCTCRKSRDKRSIGPDLSEYGFFNWNNAVIVSHELLNAFSSQMFASPTPFTAFCSTTQHAYEQHAPGTRQKFLARSTFVKLYFAYIQLQSLDVAFSCGKCGPSPSIIIADGVVLAYSSNLTHTRLRPPTTVGTDINTNARTQTIIPFLPNPALRAAAHAFSQSFDDGAAAERNGLLAAFSASLRPLLDTFAAPIALWARHFEQMLFALCLSAASDRRLTAPLHHLVRQFSANEGVLQLCRPLIGPTLIELASVCRSDTTTQRYSHLVNTLSRHCPFLGNAMSAFIGHSLRSSDLSLFTNLQLLLSATADVISHQLALLRPRQTPLPIPTQPQNDDAPYTQTGSLYGTPQLRTRPAYPHLDEGVGGKRSEKQAIHEHDETSGPQCRKFYDEYVKRKRTGGLMALWCPHRICVGFHVIPHAEGRNDVFSAIYTHWSTPPAVIVYDFACQLGPYSLRREPGFFKDTLFVVDQMHEKGHSNCSGASRLSTYMRTDPRLQHLYSSAAECGNAGLSRIKKTVSYSKQENAVALVKVFLSIWNRRRMREELAVKGA</sequence>
<feature type="domain" description="HMG" evidence="2">
    <location>
        <begin position="402"/>
        <end position="531"/>
    </location>
</feature>